<dbReference type="Gene3D" id="3.30.1480.10">
    <property type="entry name" value="NusA, N-terminal domain"/>
    <property type="match status" value="1"/>
</dbReference>
<dbReference type="InterPro" id="IPR013735">
    <property type="entry name" value="TF_NusA_N"/>
</dbReference>
<dbReference type="GO" id="GO:0031564">
    <property type="term" value="P:transcription antitermination"/>
    <property type="evidence" value="ECO:0007669"/>
    <property type="project" value="InterPro"/>
</dbReference>
<feature type="non-terminal residue" evidence="3">
    <location>
        <position position="83"/>
    </location>
</feature>
<gene>
    <name evidence="3" type="ORF">METZ01_LOCUS415473</name>
</gene>
<dbReference type="Pfam" id="PF08529">
    <property type="entry name" value="NusA_N"/>
    <property type="match status" value="1"/>
</dbReference>
<feature type="domain" description="Transcription factor NusA N-terminal" evidence="2">
    <location>
        <begin position="4"/>
        <end position="83"/>
    </location>
</feature>
<name>A0A382WVH8_9ZZZZ</name>
<accession>A0A382WVH8</accession>
<organism evidence="3">
    <name type="scientific">marine metagenome</name>
    <dbReference type="NCBI Taxonomy" id="408172"/>
    <lineage>
        <taxon>unclassified sequences</taxon>
        <taxon>metagenomes</taxon>
        <taxon>ecological metagenomes</taxon>
    </lineage>
</organism>
<evidence type="ECO:0000256" key="1">
    <source>
        <dbReference type="ARBA" id="ARBA00022884"/>
    </source>
</evidence>
<dbReference type="PANTHER" id="PTHR22648:SF0">
    <property type="entry name" value="TRANSCRIPTION TERMINATION_ANTITERMINATION PROTEIN NUSA"/>
    <property type="match status" value="1"/>
</dbReference>
<keyword evidence="1" id="KW-0694">RNA-binding</keyword>
<dbReference type="InterPro" id="IPR030842">
    <property type="entry name" value="TF_NusA_bacterial"/>
</dbReference>
<sequence length="83" mass="9425">MNKEILLVAEAVSNEKQVPREKIFEALEFAIASATKKKNEGEIEVRVSIDRTSGDFDTFRRWLVIPDDQEQENPFAEITISAA</sequence>
<dbReference type="SUPFAM" id="SSF69705">
    <property type="entry name" value="Transcription factor NusA, N-terminal domain"/>
    <property type="match status" value="1"/>
</dbReference>
<dbReference type="PANTHER" id="PTHR22648">
    <property type="entry name" value="TRANSCRIPTION TERMINATION FACTOR NUSA"/>
    <property type="match status" value="1"/>
</dbReference>
<dbReference type="GO" id="GO:0003723">
    <property type="term" value="F:RNA binding"/>
    <property type="evidence" value="ECO:0007669"/>
    <property type="project" value="UniProtKB-KW"/>
</dbReference>
<reference evidence="3" key="1">
    <citation type="submission" date="2018-05" db="EMBL/GenBank/DDBJ databases">
        <authorList>
            <person name="Lanie J.A."/>
            <person name="Ng W.-L."/>
            <person name="Kazmierczak K.M."/>
            <person name="Andrzejewski T.M."/>
            <person name="Davidsen T.M."/>
            <person name="Wayne K.J."/>
            <person name="Tettelin H."/>
            <person name="Glass J.I."/>
            <person name="Rusch D."/>
            <person name="Podicherti R."/>
            <person name="Tsui H.-C.T."/>
            <person name="Winkler M.E."/>
        </authorList>
    </citation>
    <scope>NUCLEOTIDE SEQUENCE</scope>
</reference>
<evidence type="ECO:0000313" key="3">
    <source>
        <dbReference type="EMBL" id="SVD62619.1"/>
    </source>
</evidence>
<dbReference type="GO" id="GO:0005829">
    <property type="term" value="C:cytosol"/>
    <property type="evidence" value="ECO:0007669"/>
    <property type="project" value="TreeGrafter"/>
</dbReference>
<protein>
    <recommendedName>
        <fullName evidence="2">Transcription factor NusA N-terminal domain-containing protein</fullName>
    </recommendedName>
</protein>
<proteinExistence type="predicted"/>
<dbReference type="InterPro" id="IPR036555">
    <property type="entry name" value="NusA_N_sf"/>
</dbReference>
<dbReference type="GO" id="GO:0006353">
    <property type="term" value="P:DNA-templated transcription termination"/>
    <property type="evidence" value="ECO:0007669"/>
    <property type="project" value="InterPro"/>
</dbReference>
<dbReference type="EMBL" id="UINC01162714">
    <property type="protein sequence ID" value="SVD62619.1"/>
    <property type="molecule type" value="Genomic_DNA"/>
</dbReference>
<dbReference type="AlphaFoldDB" id="A0A382WVH8"/>
<dbReference type="GO" id="GO:0003700">
    <property type="term" value="F:DNA-binding transcription factor activity"/>
    <property type="evidence" value="ECO:0007669"/>
    <property type="project" value="InterPro"/>
</dbReference>
<evidence type="ECO:0000259" key="2">
    <source>
        <dbReference type="Pfam" id="PF08529"/>
    </source>
</evidence>